<dbReference type="GO" id="GO:0046872">
    <property type="term" value="F:metal ion binding"/>
    <property type="evidence" value="ECO:0007669"/>
    <property type="project" value="UniProtKB-KW"/>
</dbReference>
<gene>
    <name evidence="8" type="primary">mepA</name>
    <name evidence="8" type="ORF">F2Q65_12785</name>
</gene>
<dbReference type="SUPFAM" id="SSF55166">
    <property type="entry name" value="Hedgehog/DD-peptidase"/>
    <property type="match status" value="1"/>
</dbReference>
<sequence length="264" mass="28714">MPWGVAAAAENPWPQITSVAAGSPSVIGGPSNGCIRGTSALPETGRGFVRIRRHRNRHHAHPDTLRLVRHLADAMHRRNGRLIMVGDLSQPRGGPMASSHVSHQNGLDVDIWLTLADSPAQAWRSTPEAHDPPGMLDADGRTPNGHWGDDQQFLIRTAAMHPAVDRVIVNPALKQALCRRDGDAPWLRKLRPWWGHDAHVHVRLKCPPDSPDCRQQPAIAPGSGCGAELDWWFSAEARRPAGSATRPADRPALPASCQAVLEGR</sequence>
<keyword evidence="2" id="KW-0479">Metal-binding</keyword>
<organism evidence="8 9">
    <name type="scientific">Thiohalocapsa marina</name>
    <dbReference type="NCBI Taxonomy" id="424902"/>
    <lineage>
        <taxon>Bacteria</taxon>
        <taxon>Pseudomonadati</taxon>
        <taxon>Pseudomonadota</taxon>
        <taxon>Gammaproteobacteria</taxon>
        <taxon>Chromatiales</taxon>
        <taxon>Chromatiaceae</taxon>
        <taxon>Thiohalocapsa</taxon>
    </lineage>
</organism>
<keyword evidence="9" id="KW-1185">Reference proteome</keyword>
<dbReference type="AlphaFoldDB" id="A0A5M8FHH0"/>
<dbReference type="GO" id="GO:0004252">
    <property type="term" value="F:serine-type endopeptidase activity"/>
    <property type="evidence" value="ECO:0007669"/>
    <property type="project" value="InterPro"/>
</dbReference>
<keyword evidence="6" id="KW-0862">Zinc</keyword>
<dbReference type="Proteomes" id="UP000322981">
    <property type="component" value="Unassembled WGS sequence"/>
</dbReference>
<evidence type="ECO:0000256" key="5">
    <source>
        <dbReference type="ARBA" id="ARBA00022801"/>
    </source>
</evidence>
<dbReference type="GO" id="GO:0006508">
    <property type="term" value="P:proteolysis"/>
    <property type="evidence" value="ECO:0007669"/>
    <property type="project" value="UniProtKB-KW"/>
</dbReference>
<dbReference type="RefSeq" id="WP_150093805.1">
    <property type="nucleotide sequence ID" value="NZ_JBFUOH010000077.1"/>
</dbReference>
<evidence type="ECO:0000256" key="6">
    <source>
        <dbReference type="ARBA" id="ARBA00022833"/>
    </source>
</evidence>
<evidence type="ECO:0000256" key="3">
    <source>
        <dbReference type="ARBA" id="ARBA00022729"/>
    </source>
</evidence>
<keyword evidence="4" id="KW-0574">Periplasm</keyword>
<name>A0A5M8FHH0_9GAMM</name>
<reference evidence="8 9" key="1">
    <citation type="submission" date="2019-09" db="EMBL/GenBank/DDBJ databases">
        <title>Whole-genome sequence of the purple sulfur bacterium Thiohalocapsa marina DSM 19078.</title>
        <authorList>
            <person name="Kyndt J.A."/>
            <person name="Meyer T.E."/>
        </authorList>
    </citation>
    <scope>NUCLEOTIDE SEQUENCE [LARGE SCALE GENOMIC DNA]</scope>
    <source>
        <strain evidence="8 9">DSM 19078</strain>
    </source>
</reference>
<keyword evidence="7" id="KW-0482">Metalloprotease</keyword>
<accession>A0A5M8FHH0</accession>
<dbReference type="GO" id="GO:0008237">
    <property type="term" value="F:metallopeptidase activity"/>
    <property type="evidence" value="ECO:0007669"/>
    <property type="project" value="UniProtKB-KW"/>
</dbReference>
<evidence type="ECO:0000313" key="9">
    <source>
        <dbReference type="Proteomes" id="UP000322981"/>
    </source>
</evidence>
<keyword evidence="1" id="KW-0645">Protease</keyword>
<dbReference type="Gene3D" id="3.30.1380.10">
    <property type="match status" value="1"/>
</dbReference>
<dbReference type="NCBIfam" id="NF006947">
    <property type="entry name" value="PRK09429.1"/>
    <property type="match status" value="1"/>
</dbReference>
<dbReference type="EMBL" id="VWXX01000021">
    <property type="protein sequence ID" value="KAA6184333.1"/>
    <property type="molecule type" value="Genomic_DNA"/>
</dbReference>
<evidence type="ECO:0000256" key="7">
    <source>
        <dbReference type="ARBA" id="ARBA00023049"/>
    </source>
</evidence>
<dbReference type="OrthoDB" id="1467367at2"/>
<keyword evidence="5" id="KW-0378">Hydrolase</keyword>
<evidence type="ECO:0000256" key="4">
    <source>
        <dbReference type="ARBA" id="ARBA00022764"/>
    </source>
</evidence>
<dbReference type="Pfam" id="PF03411">
    <property type="entry name" value="Peptidase_M74"/>
    <property type="match status" value="1"/>
</dbReference>
<comment type="caution">
    <text evidence="8">The sequence shown here is derived from an EMBL/GenBank/DDBJ whole genome shotgun (WGS) entry which is preliminary data.</text>
</comment>
<dbReference type="InterPro" id="IPR009045">
    <property type="entry name" value="Zn_M74/Hedgehog-like"/>
</dbReference>
<dbReference type="InterPro" id="IPR005073">
    <property type="entry name" value="Peptidase_M74"/>
</dbReference>
<dbReference type="GO" id="GO:0030288">
    <property type="term" value="C:outer membrane-bounded periplasmic space"/>
    <property type="evidence" value="ECO:0007669"/>
    <property type="project" value="InterPro"/>
</dbReference>
<evidence type="ECO:0000256" key="1">
    <source>
        <dbReference type="ARBA" id="ARBA00022670"/>
    </source>
</evidence>
<protein>
    <submittedName>
        <fullName evidence="8">Penicillin-insensitive murein endopeptidase</fullName>
    </submittedName>
</protein>
<evidence type="ECO:0000313" key="8">
    <source>
        <dbReference type="EMBL" id="KAA6184333.1"/>
    </source>
</evidence>
<evidence type="ECO:0000256" key="2">
    <source>
        <dbReference type="ARBA" id="ARBA00022723"/>
    </source>
</evidence>
<proteinExistence type="predicted"/>
<keyword evidence="3" id="KW-0732">Signal</keyword>